<comment type="caution">
    <text evidence="1">The sequence shown here is derived from an EMBL/GenBank/DDBJ whole genome shotgun (WGS) entry which is preliminary data.</text>
</comment>
<sequence length="73" mass="8162">MTGKTSYLGSIDRDQHLFVATSMFETDKITVHAASYLNEYFDIVSVPESFLVKVYQRAGCTPIILLASSSQLR</sequence>
<dbReference type="Proteomes" id="UP000837675">
    <property type="component" value="Unassembled WGS sequence"/>
</dbReference>
<reference evidence="1" key="1">
    <citation type="submission" date="2021-06" db="EMBL/GenBank/DDBJ databases">
        <authorList>
            <person name="Nardi T."/>
            <person name="Nardi T."/>
        </authorList>
    </citation>
    <scope>NUCLEOTIDE SEQUENCE</scope>
</reference>
<dbReference type="AlphaFoldDB" id="A0A8S4BWL1"/>
<evidence type="ECO:0000313" key="1">
    <source>
        <dbReference type="EMBL" id="CAG7591842.1"/>
    </source>
</evidence>
<proteinExistence type="predicted"/>
<keyword evidence="2" id="KW-1185">Reference proteome</keyword>
<gene>
    <name evidence="1" type="ORF">MHYMCMPASI_00490</name>
</gene>
<name>A0A8S4BWL1_9ACAR</name>
<accession>A0A8S4BWL1</accession>
<organism evidence="1 2">
    <name type="scientific">Hyalomma marginatum</name>
    <dbReference type="NCBI Taxonomy" id="34627"/>
    <lineage>
        <taxon>Eukaryota</taxon>
        <taxon>Metazoa</taxon>
        <taxon>Ecdysozoa</taxon>
        <taxon>Arthropoda</taxon>
        <taxon>Chelicerata</taxon>
        <taxon>Arachnida</taxon>
        <taxon>Acari</taxon>
        <taxon>Parasitiformes</taxon>
        <taxon>Ixodida</taxon>
        <taxon>Ixodoidea</taxon>
        <taxon>Ixodidae</taxon>
        <taxon>Hyalomminae</taxon>
        <taxon>Hyalomma</taxon>
    </lineage>
</organism>
<protein>
    <submittedName>
        <fullName evidence="1">Uncharacterized protein</fullName>
    </submittedName>
</protein>
<evidence type="ECO:0000313" key="2">
    <source>
        <dbReference type="Proteomes" id="UP000837675"/>
    </source>
</evidence>
<dbReference type="EMBL" id="CAJVAF010000215">
    <property type="protein sequence ID" value="CAG7591842.1"/>
    <property type="molecule type" value="Genomic_DNA"/>
</dbReference>